<dbReference type="AlphaFoldDB" id="A0A0V0S368"/>
<name>A0A0V0S368_9BILA</name>
<comment type="caution">
    <text evidence="1">The sequence shown here is derived from an EMBL/GenBank/DDBJ whole genome shotgun (WGS) entry which is preliminary data.</text>
</comment>
<organism evidence="1 2">
    <name type="scientific">Trichinella nelsoni</name>
    <dbReference type="NCBI Taxonomy" id="6336"/>
    <lineage>
        <taxon>Eukaryota</taxon>
        <taxon>Metazoa</taxon>
        <taxon>Ecdysozoa</taxon>
        <taxon>Nematoda</taxon>
        <taxon>Enoplea</taxon>
        <taxon>Dorylaimia</taxon>
        <taxon>Trichinellida</taxon>
        <taxon>Trichinellidae</taxon>
        <taxon>Trichinella</taxon>
    </lineage>
</organism>
<dbReference type="EMBL" id="JYDL01000044">
    <property type="protein sequence ID" value="KRX20885.1"/>
    <property type="molecule type" value="Genomic_DNA"/>
</dbReference>
<dbReference type="STRING" id="6336.A0A0V0S368"/>
<dbReference type="Proteomes" id="UP000054630">
    <property type="component" value="Unassembled WGS sequence"/>
</dbReference>
<evidence type="ECO:0000313" key="1">
    <source>
        <dbReference type="EMBL" id="KRX20885.1"/>
    </source>
</evidence>
<reference evidence="1 2" key="1">
    <citation type="submission" date="2015-01" db="EMBL/GenBank/DDBJ databases">
        <title>Evolution of Trichinella species and genotypes.</title>
        <authorList>
            <person name="Korhonen P.K."/>
            <person name="Edoardo P."/>
            <person name="Giuseppe L.R."/>
            <person name="Gasser R.B."/>
        </authorList>
    </citation>
    <scope>NUCLEOTIDE SEQUENCE [LARGE SCALE GENOMIC DNA]</scope>
    <source>
        <strain evidence="1">ISS37</strain>
    </source>
</reference>
<keyword evidence="2" id="KW-1185">Reference proteome</keyword>
<proteinExistence type="predicted"/>
<evidence type="ECO:0000313" key="2">
    <source>
        <dbReference type="Proteomes" id="UP000054630"/>
    </source>
</evidence>
<sequence length="224" mass="25242">MIDVSACNAYVLWTETHPPCIAGGLHKRRLFLEKIGMDSCQQNIMRRIAAVKTALKGCERNLSGHLTSAGTDTNRSGKSMSTVNKLMESKLLNRVLKVLNSTRAVNRTKILLEGWHNQLIKAGILQAAPTTEEEQGAVETLINQLLSRDPAASCLRLINRTYAAKQRQVRIYTGEYNSSMRTLEQYLEALMYLKLLFISGHLSDCCFKATSLQINRCFKLHHYL</sequence>
<accession>A0A0V0S368</accession>
<gene>
    <name evidence="1" type="ORF">T07_10725</name>
</gene>
<protein>
    <submittedName>
        <fullName evidence="1">Uncharacterized protein</fullName>
    </submittedName>
</protein>